<evidence type="ECO:0000256" key="2">
    <source>
        <dbReference type="ARBA" id="ARBA00006991"/>
    </source>
</evidence>
<evidence type="ECO:0000256" key="8">
    <source>
        <dbReference type="ARBA" id="ARBA00023125"/>
    </source>
</evidence>
<keyword evidence="7" id="KW-0805">Transcription regulation</keyword>
<dbReference type="Pfam" id="PF00096">
    <property type="entry name" value="zf-C2H2"/>
    <property type="match status" value="9"/>
</dbReference>
<keyword evidence="9" id="KW-0804">Transcription</keyword>
<feature type="compositionally biased region" description="Basic and acidic residues" evidence="12">
    <location>
        <begin position="118"/>
        <end position="132"/>
    </location>
</feature>
<evidence type="ECO:0000259" key="13">
    <source>
        <dbReference type="PROSITE" id="PS50157"/>
    </source>
</evidence>
<dbReference type="FunFam" id="3.30.160.60:FF:000045">
    <property type="entry name" value="ZFP69 zinc finger protein B"/>
    <property type="match status" value="1"/>
</dbReference>
<dbReference type="PROSITE" id="PS00028">
    <property type="entry name" value="ZINC_FINGER_C2H2_1"/>
    <property type="match status" value="9"/>
</dbReference>
<evidence type="ECO:0000256" key="4">
    <source>
        <dbReference type="ARBA" id="ARBA00022737"/>
    </source>
</evidence>
<sequence>CVITALGLVYRSRATFLFAMDKKRKSRTPKAVPAAKAKAASTAPAAETPVKRGRGRPPGSGKKKFAASEGSAKKSSPAVPAATPQKNGTGGPECDRCSRTFATERGLKMHQRWPCKPEAAKDDADESCRLPLDDVMDSDSDSDVPLGKVSSGKGARARGNAEDGIDGSPDHPRGRLASASKPQLICQRCGLSYDPKRDGPRCKHCTRDNEHSDESGDEEDKDRENEESAQVNGGSPGKDGEAEGVDDGPVRNIEAVTDVIKAAKAEQRLQQLKRLKRLKRGSAPEVVDEKDLDCPVCGKQFSKKYYLQRHLQMTVCSGKPPPSHTCEVCGKVYSRKDNLREHLRAHAGEVTRRKKYKCDHCGKTFHGISLLKIHIRVHTGERPFSCDFCKKGFPSVTALNKHRRIHTGEKPYACAECGMRFSLKGTLNRHTRIHTGIRPHKCPYCGKEFIQGGGLKAHLFHHTGMNGFKCTVCDKVFNRKARLDLHMKYLHLKEKPHVCEDCGKGFTRREDLNRHSVLHTGEKPFQCPTCHKRFAIKPSLKIHMVTHTKEEPRSCHECGRAFIRKDCLMRHMRKRHRDLLDRILLDEEDNRFAPTPVATPGGTANTDGANKLGIQAGTVARILSEQALCESIRELLGLLVDEPTLKGFGYPDKPVDELLEAVIRRCGHSPASPDDYNYMDRLRENSKLLFTVVIDDNAVKTLLNNQTVDEVILHVLRLAKS</sequence>
<dbReference type="AlphaFoldDB" id="A0A131Z7I7"/>
<feature type="domain" description="C2H2-type" evidence="13">
    <location>
        <begin position="384"/>
        <end position="411"/>
    </location>
</feature>
<dbReference type="InterPro" id="IPR013087">
    <property type="entry name" value="Znf_C2H2_type"/>
</dbReference>
<proteinExistence type="inferred from homology"/>
<feature type="domain" description="C2H2-type" evidence="13">
    <location>
        <begin position="525"/>
        <end position="552"/>
    </location>
</feature>
<evidence type="ECO:0000256" key="12">
    <source>
        <dbReference type="SAM" id="MobiDB-lite"/>
    </source>
</evidence>
<feature type="compositionally biased region" description="Low complexity" evidence="12">
    <location>
        <begin position="29"/>
        <end position="48"/>
    </location>
</feature>
<dbReference type="EMBL" id="GEDV01001273">
    <property type="protein sequence ID" value="JAP87284.1"/>
    <property type="molecule type" value="Transcribed_RNA"/>
</dbReference>
<comment type="similarity">
    <text evidence="2">Belongs to the krueppel C2H2-type zinc-finger protein family.</text>
</comment>
<dbReference type="PANTHER" id="PTHR16515">
    <property type="entry name" value="PR DOMAIN ZINC FINGER PROTEIN"/>
    <property type="match status" value="1"/>
</dbReference>
<feature type="domain" description="C2H2-type" evidence="13">
    <location>
        <begin position="468"/>
        <end position="496"/>
    </location>
</feature>
<comment type="subcellular location">
    <subcellularLocation>
        <location evidence="1">Nucleus</location>
    </subcellularLocation>
</comment>
<evidence type="ECO:0000256" key="6">
    <source>
        <dbReference type="ARBA" id="ARBA00022833"/>
    </source>
</evidence>
<feature type="domain" description="C2H2-type" evidence="13">
    <location>
        <begin position="553"/>
        <end position="576"/>
    </location>
</feature>
<dbReference type="SUPFAM" id="SSF57667">
    <property type="entry name" value="beta-beta-alpha zinc fingers"/>
    <property type="match status" value="5"/>
</dbReference>
<feature type="domain" description="C2H2-type" evidence="13">
    <location>
        <begin position="324"/>
        <end position="351"/>
    </location>
</feature>
<dbReference type="FunFam" id="3.30.160.60:FF:001465">
    <property type="entry name" value="Zinc finger protein 560"/>
    <property type="match status" value="1"/>
</dbReference>
<feature type="domain" description="C2H2-type" evidence="13">
    <location>
        <begin position="440"/>
        <end position="467"/>
    </location>
</feature>
<dbReference type="FunFam" id="3.30.160.60:FF:000075">
    <property type="entry name" value="Putative zinc finger protein 536"/>
    <property type="match status" value="1"/>
</dbReference>
<feature type="compositionally biased region" description="Basic residues" evidence="12">
    <location>
        <begin position="51"/>
        <end position="65"/>
    </location>
</feature>
<dbReference type="FunFam" id="3.30.160.60:FF:000478">
    <property type="entry name" value="Zinc finger protein 133"/>
    <property type="match status" value="1"/>
</dbReference>
<evidence type="ECO:0000256" key="7">
    <source>
        <dbReference type="ARBA" id="ARBA00023015"/>
    </source>
</evidence>
<keyword evidence="4" id="KW-0677">Repeat</keyword>
<evidence type="ECO:0000313" key="14">
    <source>
        <dbReference type="EMBL" id="JAP87284.1"/>
    </source>
</evidence>
<feature type="compositionally biased region" description="Basic and acidic residues" evidence="12">
    <location>
        <begin position="196"/>
        <end position="214"/>
    </location>
</feature>
<dbReference type="GO" id="GO:0008270">
    <property type="term" value="F:zinc ion binding"/>
    <property type="evidence" value="ECO:0007669"/>
    <property type="project" value="UniProtKB-KW"/>
</dbReference>
<dbReference type="InterPro" id="IPR050331">
    <property type="entry name" value="Zinc_finger"/>
</dbReference>
<dbReference type="FunFam" id="3.30.160.60:FF:002343">
    <property type="entry name" value="Zinc finger protein 33A"/>
    <property type="match status" value="1"/>
</dbReference>
<accession>A0A131Z7I7</accession>
<feature type="domain" description="C2H2-type" evidence="13">
    <location>
        <begin position="497"/>
        <end position="524"/>
    </location>
</feature>
<keyword evidence="3" id="KW-0479">Metal-binding</keyword>
<feature type="domain" description="C2H2-type" evidence="13">
    <location>
        <begin position="356"/>
        <end position="383"/>
    </location>
</feature>
<evidence type="ECO:0000256" key="3">
    <source>
        <dbReference type="ARBA" id="ARBA00022723"/>
    </source>
</evidence>
<dbReference type="InterPro" id="IPR036236">
    <property type="entry name" value="Znf_C2H2_sf"/>
</dbReference>
<evidence type="ECO:0000256" key="9">
    <source>
        <dbReference type="ARBA" id="ARBA00023163"/>
    </source>
</evidence>
<dbReference type="PANTHER" id="PTHR16515:SF66">
    <property type="entry name" value="C2H2-TYPE DOMAIN-CONTAINING PROTEIN"/>
    <property type="match status" value="1"/>
</dbReference>
<feature type="domain" description="C2H2-type" evidence="13">
    <location>
        <begin position="292"/>
        <end position="321"/>
    </location>
</feature>
<dbReference type="SMART" id="SM00355">
    <property type="entry name" value="ZnF_C2H2"/>
    <property type="match status" value="11"/>
</dbReference>
<name>A0A131Z7I7_RHIAP</name>
<dbReference type="GO" id="GO:0003677">
    <property type="term" value="F:DNA binding"/>
    <property type="evidence" value="ECO:0007669"/>
    <property type="project" value="UniProtKB-KW"/>
</dbReference>
<feature type="compositionally biased region" description="Acidic residues" evidence="12">
    <location>
        <begin position="215"/>
        <end position="227"/>
    </location>
</feature>
<feature type="region of interest" description="Disordered" evidence="12">
    <location>
        <begin position="23"/>
        <end position="96"/>
    </location>
</feature>
<feature type="non-terminal residue" evidence="14">
    <location>
        <position position="1"/>
    </location>
</feature>
<protein>
    <submittedName>
        <fullName evidence="14">Gonadotropin inducible transcription factor gonadotropin inducible transcription factor</fullName>
    </submittedName>
</protein>
<evidence type="ECO:0000256" key="10">
    <source>
        <dbReference type="ARBA" id="ARBA00023242"/>
    </source>
</evidence>
<evidence type="ECO:0000256" key="5">
    <source>
        <dbReference type="ARBA" id="ARBA00022771"/>
    </source>
</evidence>
<dbReference type="PROSITE" id="PS50157">
    <property type="entry name" value="ZINC_FINGER_C2H2_2"/>
    <property type="match status" value="10"/>
</dbReference>
<dbReference type="FunFam" id="3.30.160.60:FF:000557">
    <property type="entry name" value="zinc finger and SCAN domain-containing protein 29"/>
    <property type="match status" value="1"/>
</dbReference>
<keyword evidence="10" id="KW-0539">Nucleus</keyword>
<dbReference type="Gene3D" id="3.30.160.60">
    <property type="entry name" value="Classic Zinc Finger"/>
    <property type="match status" value="10"/>
</dbReference>
<feature type="domain" description="C2H2-type" evidence="13">
    <location>
        <begin position="412"/>
        <end position="439"/>
    </location>
</feature>
<organism evidence="14">
    <name type="scientific">Rhipicephalus appendiculatus</name>
    <name type="common">Brown ear tick</name>
    <dbReference type="NCBI Taxonomy" id="34631"/>
    <lineage>
        <taxon>Eukaryota</taxon>
        <taxon>Metazoa</taxon>
        <taxon>Ecdysozoa</taxon>
        <taxon>Arthropoda</taxon>
        <taxon>Chelicerata</taxon>
        <taxon>Arachnida</taxon>
        <taxon>Acari</taxon>
        <taxon>Parasitiformes</taxon>
        <taxon>Ixodida</taxon>
        <taxon>Ixodoidea</taxon>
        <taxon>Ixodidae</taxon>
        <taxon>Rhipicephalinae</taxon>
        <taxon>Rhipicephalus</taxon>
        <taxon>Rhipicephalus</taxon>
    </lineage>
</organism>
<dbReference type="FunFam" id="3.30.160.60:FF:000100">
    <property type="entry name" value="Zinc finger 45-like"/>
    <property type="match status" value="1"/>
</dbReference>
<feature type="compositionally biased region" description="Low complexity" evidence="12">
    <location>
        <begin position="73"/>
        <end position="82"/>
    </location>
</feature>
<evidence type="ECO:0000256" key="1">
    <source>
        <dbReference type="ARBA" id="ARBA00004123"/>
    </source>
</evidence>
<keyword evidence="5 11" id="KW-0863">Zinc-finger</keyword>
<keyword evidence="6" id="KW-0862">Zinc</keyword>
<reference evidence="14" key="1">
    <citation type="journal article" date="2016" name="Ticks Tick Borne Dis.">
        <title>De novo assembly and annotation of the salivary gland transcriptome of Rhipicephalus appendiculatus male and female ticks during blood feeding.</title>
        <authorList>
            <person name="de Castro M.H."/>
            <person name="de Klerk D."/>
            <person name="Pienaar R."/>
            <person name="Latif A.A."/>
            <person name="Rees D.J."/>
            <person name="Mans B.J."/>
        </authorList>
    </citation>
    <scope>NUCLEOTIDE SEQUENCE</scope>
    <source>
        <tissue evidence="14">Salivary glands</tissue>
    </source>
</reference>
<dbReference type="GO" id="GO:0000122">
    <property type="term" value="P:negative regulation of transcription by RNA polymerase II"/>
    <property type="evidence" value="ECO:0007669"/>
    <property type="project" value="UniProtKB-ARBA"/>
</dbReference>
<feature type="region of interest" description="Disordered" evidence="12">
    <location>
        <begin position="117"/>
        <end position="179"/>
    </location>
</feature>
<evidence type="ECO:0000256" key="11">
    <source>
        <dbReference type="PROSITE-ProRule" id="PRU00042"/>
    </source>
</evidence>
<dbReference type="GO" id="GO:0005634">
    <property type="term" value="C:nucleus"/>
    <property type="evidence" value="ECO:0007669"/>
    <property type="project" value="UniProtKB-SubCell"/>
</dbReference>
<feature type="region of interest" description="Disordered" evidence="12">
    <location>
        <begin position="196"/>
        <end position="250"/>
    </location>
</feature>
<keyword evidence="8" id="KW-0238">DNA-binding</keyword>
<dbReference type="Pfam" id="PF13912">
    <property type="entry name" value="zf-C2H2_6"/>
    <property type="match status" value="1"/>
</dbReference>